<evidence type="ECO:0000313" key="2">
    <source>
        <dbReference type="Proteomes" id="UP001273209"/>
    </source>
</evidence>
<keyword evidence="2" id="KW-1185">Reference proteome</keyword>
<dbReference type="EMBL" id="JAWRVG010000005">
    <property type="protein sequence ID" value="KAK4082337.1"/>
    <property type="molecule type" value="Genomic_DNA"/>
</dbReference>
<evidence type="ECO:0000313" key="1">
    <source>
        <dbReference type="EMBL" id="KAK4082337.1"/>
    </source>
</evidence>
<dbReference type="Proteomes" id="UP001273209">
    <property type="component" value="Unassembled WGS sequence"/>
</dbReference>
<dbReference type="GeneID" id="87916203"/>
<comment type="caution">
    <text evidence="1">The sequence shown here is derived from an EMBL/GenBank/DDBJ whole genome shotgun (WGS) entry which is preliminary data.</text>
</comment>
<reference evidence="1" key="1">
    <citation type="submission" date="2023-11" db="EMBL/GenBank/DDBJ databases">
        <title>The genome sequences of three competitors of mushroom-forming fungi.</title>
        <authorList>
            <person name="Beijen E."/>
            <person name="Ohm R.A."/>
        </authorList>
    </citation>
    <scope>NUCLEOTIDE SEQUENCE</scope>
    <source>
        <strain evidence="1">CBS 100526</strain>
    </source>
</reference>
<dbReference type="RefSeq" id="XP_062759005.1">
    <property type="nucleotide sequence ID" value="XM_062896299.1"/>
</dbReference>
<dbReference type="AlphaFoldDB" id="A0AAE1M1Z6"/>
<accession>A0AAE1M1Z6</accession>
<organism evidence="1 2">
    <name type="scientific">Trichoderma aggressivum f. europaeum</name>
    <dbReference type="NCBI Taxonomy" id="173218"/>
    <lineage>
        <taxon>Eukaryota</taxon>
        <taxon>Fungi</taxon>
        <taxon>Dikarya</taxon>
        <taxon>Ascomycota</taxon>
        <taxon>Pezizomycotina</taxon>
        <taxon>Sordariomycetes</taxon>
        <taxon>Hypocreomycetidae</taxon>
        <taxon>Hypocreales</taxon>
        <taxon>Hypocreaceae</taxon>
        <taxon>Trichoderma</taxon>
    </lineage>
</organism>
<name>A0AAE1M1Z6_9HYPO</name>
<protein>
    <submittedName>
        <fullName evidence="1">Uncharacterized protein</fullName>
    </submittedName>
</protein>
<sequence length="325" mass="36292">MDQKTYIEIEGTQELEYHLPNELDKFDGPIRHRKEITGTDRQGKARLMSIVGIMPTVVHGWANGEIHTLIIYEWKTVPGHQGLRFKDLIIEVSFVANGPRGAAEDEARDMRSRGFKSNVSDPEVVSAVPSAVQLYNVTKHKIGGNNTGEFGFSAGFAPYFSAEAKYIMERNSAVSITDAVQVAGQPYVVGSGRSRLNAIRWTILENDSQRPGIPAYLRTAVLLKRQSDDDGLFLGHVKIKSHVSWWEDIMETKGKVFGDIKPDDPIIFDPKEPTSSVFDHQKAKLDLVDLDAQFRMVCLATLQTTKSENIGEDNEERLTETSGEN</sequence>
<proteinExistence type="predicted"/>
<gene>
    <name evidence="1" type="ORF">Triagg1_2149</name>
</gene>